<accession>A0ACB9RWK6</accession>
<dbReference type="EMBL" id="CM042882">
    <property type="protein sequence ID" value="KAI4383398.1"/>
    <property type="molecule type" value="Genomic_DNA"/>
</dbReference>
<keyword evidence="2" id="KW-1185">Reference proteome</keyword>
<evidence type="ECO:0000313" key="1">
    <source>
        <dbReference type="EMBL" id="KAI4383398.1"/>
    </source>
</evidence>
<evidence type="ECO:0000313" key="2">
    <source>
        <dbReference type="Proteomes" id="UP001057402"/>
    </source>
</evidence>
<reference evidence="2" key="1">
    <citation type="journal article" date="2023" name="Front. Plant Sci.">
        <title>Chromosomal-level genome assembly of Melastoma candidum provides insights into trichome evolution.</title>
        <authorList>
            <person name="Zhong Y."/>
            <person name="Wu W."/>
            <person name="Sun C."/>
            <person name="Zou P."/>
            <person name="Liu Y."/>
            <person name="Dai S."/>
            <person name="Zhou R."/>
        </authorList>
    </citation>
    <scope>NUCLEOTIDE SEQUENCE [LARGE SCALE GENOMIC DNA]</scope>
</reference>
<comment type="caution">
    <text evidence="1">The sequence shown here is derived from an EMBL/GenBank/DDBJ whole genome shotgun (WGS) entry which is preliminary data.</text>
</comment>
<gene>
    <name evidence="1" type="ORF">MLD38_009240</name>
</gene>
<organism evidence="1 2">
    <name type="scientific">Melastoma candidum</name>
    <dbReference type="NCBI Taxonomy" id="119954"/>
    <lineage>
        <taxon>Eukaryota</taxon>
        <taxon>Viridiplantae</taxon>
        <taxon>Streptophyta</taxon>
        <taxon>Embryophyta</taxon>
        <taxon>Tracheophyta</taxon>
        <taxon>Spermatophyta</taxon>
        <taxon>Magnoliopsida</taxon>
        <taxon>eudicotyledons</taxon>
        <taxon>Gunneridae</taxon>
        <taxon>Pentapetalae</taxon>
        <taxon>rosids</taxon>
        <taxon>malvids</taxon>
        <taxon>Myrtales</taxon>
        <taxon>Melastomataceae</taxon>
        <taxon>Melastomatoideae</taxon>
        <taxon>Melastomateae</taxon>
        <taxon>Melastoma</taxon>
    </lineage>
</organism>
<proteinExistence type="predicted"/>
<sequence length="73" mass="8185">MKNAILKEGIPENPNVVIFLMQKIEVGGTLMNVITIEQFILRQPYNLKLTFPMVGTIGHVRSVLGKLVFARCT</sequence>
<dbReference type="Proteomes" id="UP001057402">
    <property type="component" value="Chromosome 3"/>
</dbReference>
<name>A0ACB9RWK6_9MYRT</name>
<protein>
    <submittedName>
        <fullName evidence="1">Uncharacterized protein</fullName>
    </submittedName>
</protein>